<dbReference type="Proteomes" id="UP000289805">
    <property type="component" value="Unassembled WGS sequence"/>
</dbReference>
<dbReference type="AlphaFoldDB" id="A0A4Q1L0P3"/>
<evidence type="ECO:0000313" key="6">
    <source>
        <dbReference type="Proteomes" id="UP000290517"/>
    </source>
</evidence>
<keyword evidence="2" id="KW-0812">Transmembrane</keyword>
<dbReference type="STRING" id="1713.GCA_000718325_00955"/>
<evidence type="ECO:0000313" key="5">
    <source>
        <dbReference type="Proteomes" id="UP000289805"/>
    </source>
</evidence>
<keyword evidence="6" id="KW-1185">Reference proteome</keyword>
<evidence type="ECO:0008006" key="7">
    <source>
        <dbReference type="Google" id="ProtNLM"/>
    </source>
</evidence>
<evidence type="ECO:0000313" key="3">
    <source>
        <dbReference type="EMBL" id="RXR27807.1"/>
    </source>
</evidence>
<name>A0A4Q1L0P3_9CELL</name>
<sequence length="147" mass="15200">MSPRQAAARPLTSTSPAPARRPSLTALPGGAAGRSHRPRLEAVRAPLQVRSRVPFLVLCMSILGAALLGALLLNTTMAKGSYQISDLRTRAGVLEQDTQSLHSQLQAAATSLHARATALGMVESDAPTMLRLSDGAIVGAPEAGSTP</sequence>
<accession>A0A4Q1L0P3</accession>
<keyword evidence="2" id="KW-0472">Membrane</keyword>
<gene>
    <name evidence="3" type="ORF">EQW73_00335</name>
    <name evidence="4" type="ORF">EQW78_05415</name>
</gene>
<proteinExistence type="predicted"/>
<keyword evidence="2" id="KW-1133">Transmembrane helix</keyword>
<dbReference type="EMBL" id="SDJQ01000007">
    <property type="protein sequence ID" value="RXR35755.1"/>
    <property type="molecule type" value="Genomic_DNA"/>
</dbReference>
<protein>
    <recommendedName>
        <fullName evidence="7">Cell division protein FtsL</fullName>
    </recommendedName>
</protein>
<dbReference type="Proteomes" id="UP000290517">
    <property type="component" value="Unassembled WGS sequence"/>
</dbReference>
<organism evidence="4 5">
    <name type="scientific">Oerskovia turbata</name>
    <dbReference type="NCBI Taxonomy" id="1713"/>
    <lineage>
        <taxon>Bacteria</taxon>
        <taxon>Bacillati</taxon>
        <taxon>Actinomycetota</taxon>
        <taxon>Actinomycetes</taxon>
        <taxon>Micrococcales</taxon>
        <taxon>Cellulomonadaceae</taxon>
        <taxon>Oerskovia</taxon>
    </lineage>
</organism>
<feature type="transmembrane region" description="Helical" evidence="2">
    <location>
        <begin position="53"/>
        <end position="73"/>
    </location>
</feature>
<evidence type="ECO:0000256" key="1">
    <source>
        <dbReference type="SAM" id="MobiDB-lite"/>
    </source>
</evidence>
<feature type="region of interest" description="Disordered" evidence="1">
    <location>
        <begin position="1"/>
        <end position="37"/>
    </location>
</feature>
<comment type="caution">
    <text evidence="4">The sequence shown here is derived from an EMBL/GenBank/DDBJ whole genome shotgun (WGS) entry which is preliminary data.</text>
</comment>
<evidence type="ECO:0000256" key="2">
    <source>
        <dbReference type="SAM" id="Phobius"/>
    </source>
</evidence>
<reference evidence="5 6" key="1">
    <citation type="submission" date="2019-01" db="EMBL/GenBank/DDBJ databases">
        <title>Oerskovia turbata Genome sequencing and assembly.</title>
        <authorList>
            <person name="Dou T."/>
        </authorList>
    </citation>
    <scope>NUCLEOTIDE SEQUENCE [LARGE SCALE GENOMIC DNA]</scope>
    <source>
        <strain evidence="4 5">JCM12123</strain>
        <strain evidence="3 6">JCM3160</strain>
    </source>
</reference>
<evidence type="ECO:0000313" key="4">
    <source>
        <dbReference type="EMBL" id="RXR35755.1"/>
    </source>
</evidence>
<dbReference type="OrthoDB" id="5148572at2"/>
<dbReference type="EMBL" id="SDJR01000001">
    <property type="protein sequence ID" value="RXR27807.1"/>
    <property type="molecule type" value="Genomic_DNA"/>
</dbReference>